<keyword evidence="5" id="KW-0067">ATP-binding</keyword>
<evidence type="ECO:0000313" key="11">
    <source>
        <dbReference type="Proteomes" id="UP000481153"/>
    </source>
</evidence>
<dbReference type="Proteomes" id="UP000481153">
    <property type="component" value="Unassembled WGS sequence"/>
</dbReference>
<dbReference type="PANTHER" id="PTHR19241">
    <property type="entry name" value="ATP-BINDING CASSETTE TRANSPORTER"/>
    <property type="match status" value="1"/>
</dbReference>
<keyword evidence="6 8" id="KW-1133">Transmembrane helix</keyword>
<dbReference type="GO" id="GO:0140359">
    <property type="term" value="F:ABC-type transporter activity"/>
    <property type="evidence" value="ECO:0007669"/>
    <property type="project" value="InterPro"/>
</dbReference>
<dbReference type="InterPro" id="IPR013525">
    <property type="entry name" value="ABC2_TM"/>
</dbReference>
<evidence type="ECO:0000256" key="7">
    <source>
        <dbReference type="ARBA" id="ARBA00023136"/>
    </source>
</evidence>
<dbReference type="VEuPathDB" id="FungiDB:AeMF1_012378"/>
<evidence type="ECO:0000256" key="6">
    <source>
        <dbReference type="ARBA" id="ARBA00022989"/>
    </source>
</evidence>
<organism evidence="10 11">
    <name type="scientific">Aphanomyces euteiches</name>
    <dbReference type="NCBI Taxonomy" id="100861"/>
    <lineage>
        <taxon>Eukaryota</taxon>
        <taxon>Sar</taxon>
        <taxon>Stramenopiles</taxon>
        <taxon>Oomycota</taxon>
        <taxon>Saprolegniomycetes</taxon>
        <taxon>Saprolegniales</taxon>
        <taxon>Verrucalvaceae</taxon>
        <taxon>Aphanomyces</taxon>
    </lineage>
</organism>
<dbReference type="SUPFAM" id="SSF52540">
    <property type="entry name" value="P-loop containing nucleoside triphosphate hydrolases"/>
    <property type="match status" value="1"/>
</dbReference>
<keyword evidence="3 8" id="KW-0812">Transmembrane</keyword>
<dbReference type="InterPro" id="IPR003593">
    <property type="entry name" value="AAA+_ATPase"/>
</dbReference>
<accession>A0A6G0WGB1</accession>
<dbReference type="SMART" id="SM00382">
    <property type="entry name" value="AAA"/>
    <property type="match status" value="1"/>
</dbReference>
<dbReference type="InterPro" id="IPR003439">
    <property type="entry name" value="ABC_transporter-like_ATP-bd"/>
</dbReference>
<dbReference type="GO" id="GO:0016887">
    <property type="term" value="F:ATP hydrolysis activity"/>
    <property type="evidence" value="ECO:0007669"/>
    <property type="project" value="InterPro"/>
</dbReference>
<dbReference type="GO" id="GO:0016020">
    <property type="term" value="C:membrane"/>
    <property type="evidence" value="ECO:0007669"/>
    <property type="project" value="UniProtKB-SubCell"/>
</dbReference>
<keyword evidence="4" id="KW-0547">Nucleotide-binding</keyword>
<dbReference type="GO" id="GO:0005524">
    <property type="term" value="F:ATP binding"/>
    <property type="evidence" value="ECO:0007669"/>
    <property type="project" value="UniProtKB-KW"/>
</dbReference>
<evidence type="ECO:0000256" key="3">
    <source>
        <dbReference type="ARBA" id="ARBA00022692"/>
    </source>
</evidence>
<feature type="transmembrane region" description="Helical" evidence="8">
    <location>
        <begin position="509"/>
        <end position="536"/>
    </location>
</feature>
<dbReference type="EMBL" id="VJMJ01000232">
    <property type="protein sequence ID" value="KAF0725867.1"/>
    <property type="molecule type" value="Genomic_DNA"/>
</dbReference>
<feature type="transmembrane region" description="Helical" evidence="8">
    <location>
        <begin position="575"/>
        <end position="595"/>
    </location>
</feature>
<feature type="domain" description="ABC transporter" evidence="9">
    <location>
        <begin position="70"/>
        <end position="338"/>
    </location>
</feature>
<dbReference type="FunFam" id="3.40.50.300:FF:000528">
    <property type="entry name" value="ABC transporter G family member 31"/>
    <property type="match status" value="1"/>
</dbReference>
<evidence type="ECO:0000259" key="9">
    <source>
        <dbReference type="PROSITE" id="PS50893"/>
    </source>
</evidence>
<reference evidence="10 11" key="1">
    <citation type="submission" date="2019-07" db="EMBL/GenBank/DDBJ databases">
        <title>Genomics analysis of Aphanomyces spp. identifies a new class of oomycete effector associated with host adaptation.</title>
        <authorList>
            <person name="Gaulin E."/>
        </authorList>
    </citation>
    <scope>NUCLEOTIDE SEQUENCE [LARGE SCALE GENOMIC DNA]</scope>
    <source>
        <strain evidence="10 11">ATCC 201684</strain>
    </source>
</reference>
<comment type="caution">
    <text evidence="10">The sequence shown here is derived from an EMBL/GenBank/DDBJ whole genome shotgun (WGS) entry which is preliminary data.</text>
</comment>
<dbReference type="Pfam" id="PF00005">
    <property type="entry name" value="ABC_tran"/>
    <property type="match status" value="1"/>
</dbReference>
<gene>
    <name evidence="10" type="ORF">Ae201684_015829</name>
</gene>
<keyword evidence="7 8" id="KW-0472">Membrane</keyword>
<dbReference type="InterPro" id="IPR027417">
    <property type="entry name" value="P-loop_NTPase"/>
</dbReference>
<keyword evidence="2" id="KW-0813">Transport</keyword>
<dbReference type="Gene3D" id="3.40.50.300">
    <property type="entry name" value="P-loop containing nucleotide triphosphate hydrolases"/>
    <property type="match status" value="1"/>
</dbReference>
<dbReference type="PROSITE" id="PS50893">
    <property type="entry name" value="ABC_TRANSPORTER_2"/>
    <property type="match status" value="1"/>
</dbReference>
<evidence type="ECO:0000256" key="2">
    <source>
        <dbReference type="ARBA" id="ARBA00022448"/>
    </source>
</evidence>
<proteinExistence type="predicted"/>
<dbReference type="AlphaFoldDB" id="A0A6G0WGB1"/>
<protein>
    <recommendedName>
        <fullName evidence="9">ABC transporter domain-containing protein</fullName>
    </recommendedName>
</protein>
<dbReference type="Pfam" id="PF01061">
    <property type="entry name" value="ABC2_membrane"/>
    <property type="match status" value="1"/>
</dbReference>
<evidence type="ECO:0000256" key="5">
    <source>
        <dbReference type="ARBA" id="ARBA00022840"/>
    </source>
</evidence>
<name>A0A6G0WGB1_9STRA</name>
<evidence type="ECO:0000313" key="10">
    <source>
        <dbReference type="EMBL" id="KAF0725867.1"/>
    </source>
</evidence>
<evidence type="ECO:0000256" key="1">
    <source>
        <dbReference type="ARBA" id="ARBA00004141"/>
    </source>
</evidence>
<evidence type="ECO:0000256" key="4">
    <source>
        <dbReference type="ARBA" id="ARBA00022741"/>
    </source>
</evidence>
<feature type="transmembrane region" description="Helical" evidence="8">
    <location>
        <begin position="465"/>
        <end position="488"/>
    </location>
</feature>
<evidence type="ECO:0000256" key="8">
    <source>
        <dbReference type="SAM" id="Phobius"/>
    </source>
</evidence>
<feature type="transmembrane region" description="Helical" evidence="8">
    <location>
        <begin position="542"/>
        <end position="568"/>
    </location>
</feature>
<sequence>MPAMKSADSFLAEGSDKFHEMLANNLEAASHKAMPQVEIRFKDLAIAADVVVATKDDANELPTLVNTVTKGIMGLAKTKRVYHKDILHPVSGVLKPATMTLLLGQPGSGKSSFMKMLAGRFHEEKNITVGGNVLYNGTKRDEVKKQIPQFVSYVNQRDYHFPMMTVQETMEFAHQACGGKVPQRVLDSLNSGTPEEIEQAKEIIEALYQVYPDVIVRQMGLANCKDTIVGNAMERGVSGGERKRVTIGEMEFGMKQVSLLDEISTGLDSAATFDIVKSQQSMAKSLKKTIVIALLQPSPEVFDLFDDVMIMNDGYVMYHGPRADALSYFESFGFKCPPGRDVADFLLDLGTPQQHQYAIPGMTNVPRYPADYAALFQESTIYHFMMDHVDGPVHPLLLDDGARHVQNAPQFQLDFKTSTLNLVRRQTQVLLRNKVFIQSRVGMILLMGFLYSTTFYQVNPNLAQVMYGVIFQAILFLGLGQIALLPSFMESRAIYYKQRSANFYRTSSFVIAQTITQVPFSICEAVVFGTIIYWVSGLVSDVGAFFIFELIMLIINVLFATWFFFIAVVSPNLDVANPLSMVCVLFFIIFAGFIVQSGDIPDYFIWIY</sequence>
<comment type="subcellular location">
    <subcellularLocation>
        <location evidence="1">Membrane</location>
        <topology evidence="1">Multi-pass membrane protein</topology>
    </subcellularLocation>
</comment>
<keyword evidence="11" id="KW-1185">Reference proteome</keyword>